<keyword evidence="10 11" id="KW-0624">Polysaccharide degradation</keyword>
<proteinExistence type="inferred from homology"/>
<evidence type="ECO:0000259" key="12">
    <source>
        <dbReference type="PROSITE" id="PS51820"/>
    </source>
</evidence>
<reference evidence="13" key="2">
    <citation type="submission" date="2023-01" db="EMBL/GenBank/DDBJ databases">
        <authorList>
            <person name="Petersen C."/>
        </authorList>
    </citation>
    <scope>NUCLEOTIDE SEQUENCE</scope>
    <source>
        <strain evidence="13">IBT 17514</strain>
    </source>
</reference>
<dbReference type="InterPro" id="IPR037524">
    <property type="entry name" value="PA14/GLEYA"/>
</dbReference>
<feature type="domain" description="PA14" evidence="12">
    <location>
        <begin position="298"/>
        <end position="455"/>
    </location>
</feature>
<sequence>MGTVLAAEAHEKGAQCVLGPTVCIHRHPLGGRNFESFSEDPFLAGKLAAQVIHGLQEHGVSATIKHFVANEQETARTTVDETISERALREIYLRPFEIAIREANPWAIMTAYNSVHGSHCDAHKWLLEDVLRDQWKWDGFVISDWSGTNSVADSREVTEDVIDDRVRSVLRFVTKLIALSKIHSQNVTVNQPEDRALIRKAGSQGIVLLKNENEILPLQKDKLKGKRIALVGLAKDALDHGGGSASVNAYYKITPWEGLKDALGDQVEVLYAKGFHKERLIPSIDSSTTTCGTVVGLDGKTGFTRLLFDFKKENGVTEKSDPVSTLHGFLQSSYSPLGSQESLWKTLEIVGNFTPSETGKHCIACSGLGPTQVLVEDEVIFEQKDNSSDPMGSLFLAAPEEEIRHEFVAGRTYRLCIRSHSPVGIGLDILEGRSGVRMGMQLESVHDEDLQGEAARIAAEADLAIVFTGHDPQWESEGRDKDSFHLPRRGTQDGVVSAVAAANPNTIVVNSTGVAIAMPWPESVCAVVQAWFPGQECGNSIAEVMTGVVNPEGRLPVSFPRRIQDAPAFDNFPGEYVDGQLKVTYAEDVFVGHRWYDAIVGDTLNFPFGHGLSYTTFSYGSMVVSDHSSEKEDTMIARLEVSNTGTVYGGTVIQIYGGIESPAAQHPLKSLVAFKKIHLTTGETMKVELSISLRDMAYFDEKLREWALDAGRYIFYLGNSASDILQTVSVTLERRQYKTDINRSTSR</sequence>
<dbReference type="InterPro" id="IPR013783">
    <property type="entry name" value="Ig-like_fold"/>
</dbReference>
<protein>
    <recommendedName>
        <fullName evidence="4 11">beta-glucosidase</fullName>
        <ecNumber evidence="4 11">3.2.1.21</ecNumber>
    </recommendedName>
</protein>
<accession>A0AAD6MR17</accession>
<dbReference type="InterPro" id="IPR017853">
    <property type="entry name" value="GH"/>
</dbReference>
<evidence type="ECO:0000256" key="5">
    <source>
        <dbReference type="ARBA" id="ARBA00022801"/>
    </source>
</evidence>
<comment type="similarity">
    <text evidence="3 11">Belongs to the glycosyl hydrolase 3 family.</text>
</comment>
<dbReference type="Gene3D" id="2.60.40.10">
    <property type="entry name" value="Immunoglobulins"/>
    <property type="match status" value="1"/>
</dbReference>
<keyword evidence="5 11" id="KW-0378">Hydrolase</keyword>
<evidence type="ECO:0000256" key="4">
    <source>
        <dbReference type="ARBA" id="ARBA00012744"/>
    </source>
</evidence>
<dbReference type="PROSITE" id="PS51820">
    <property type="entry name" value="PA14"/>
    <property type="match status" value="1"/>
</dbReference>
<evidence type="ECO:0000256" key="10">
    <source>
        <dbReference type="ARBA" id="ARBA00023326"/>
    </source>
</evidence>
<dbReference type="Pfam" id="PF00933">
    <property type="entry name" value="Glyco_hydro_3"/>
    <property type="match status" value="1"/>
</dbReference>
<dbReference type="Pfam" id="PF01915">
    <property type="entry name" value="Glyco_hydro_3_C"/>
    <property type="match status" value="1"/>
</dbReference>
<comment type="pathway">
    <text evidence="2 11">Glycan metabolism; cellulose degradation.</text>
</comment>
<dbReference type="Pfam" id="PF14310">
    <property type="entry name" value="Fn3-like"/>
    <property type="match status" value="1"/>
</dbReference>
<keyword evidence="14" id="KW-1185">Reference proteome</keyword>
<gene>
    <name evidence="13" type="ORF">N7493_011289</name>
</gene>
<evidence type="ECO:0000256" key="7">
    <source>
        <dbReference type="ARBA" id="ARBA00023180"/>
    </source>
</evidence>
<dbReference type="InterPro" id="IPR050288">
    <property type="entry name" value="Cellulose_deg_GH3"/>
</dbReference>
<evidence type="ECO:0000256" key="11">
    <source>
        <dbReference type="RuleBase" id="RU361161"/>
    </source>
</evidence>
<reference evidence="13" key="1">
    <citation type="journal article" date="2023" name="IMA Fungus">
        <title>Comparative genomic study of the Penicillium genus elucidates a diverse pangenome and 15 lateral gene transfer events.</title>
        <authorList>
            <person name="Petersen C."/>
            <person name="Sorensen T."/>
            <person name="Nielsen M.R."/>
            <person name="Sondergaard T.E."/>
            <person name="Sorensen J.L."/>
            <person name="Fitzpatrick D.A."/>
            <person name="Frisvad J.C."/>
            <person name="Nielsen K.L."/>
        </authorList>
    </citation>
    <scope>NUCLEOTIDE SEQUENCE</scope>
    <source>
        <strain evidence="13">IBT 17514</strain>
    </source>
</reference>
<dbReference type="InterPro" id="IPR026891">
    <property type="entry name" value="Fn3-like"/>
</dbReference>
<comment type="catalytic activity">
    <reaction evidence="1 11">
        <text>Hydrolysis of terminal, non-reducing beta-D-glucosyl residues with release of beta-D-glucose.</text>
        <dbReference type="EC" id="3.2.1.21"/>
    </reaction>
</comment>
<name>A0AAD6MR17_9EURO</name>
<dbReference type="EC" id="3.2.1.21" evidence="4 11"/>
<evidence type="ECO:0000256" key="2">
    <source>
        <dbReference type="ARBA" id="ARBA00004987"/>
    </source>
</evidence>
<keyword evidence="8 11" id="KW-0119">Carbohydrate metabolism</keyword>
<keyword evidence="7" id="KW-0325">Glycoprotein</keyword>
<dbReference type="InterPro" id="IPR036881">
    <property type="entry name" value="Glyco_hydro_3_C_sf"/>
</dbReference>
<dbReference type="InterPro" id="IPR036962">
    <property type="entry name" value="Glyco_hydro_3_N_sf"/>
</dbReference>
<dbReference type="SUPFAM" id="SSF51445">
    <property type="entry name" value="(Trans)glycosidases"/>
    <property type="match status" value="1"/>
</dbReference>
<dbReference type="Gene3D" id="3.20.20.300">
    <property type="entry name" value="Glycoside hydrolase, family 3, N-terminal domain"/>
    <property type="match status" value="1"/>
</dbReference>
<evidence type="ECO:0000313" key="13">
    <source>
        <dbReference type="EMBL" id="KAJ5704151.1"/>
    </source>
</evidence>
<dbReference type="SMART" id="SM01217">
    <property type="entry name" value="Fn3_like"/>
    <property type="match status" value="1"/>
</dbReference>
<evidence type="ECO:0000256" key="3">
    <source>
        <dbReference type="ARBA" id="ARBA00005336"/>
    </source>
</evidence>
<dbReference type="PRINTS" id="PR00133">
    <property type="entry name" value="GLHYDRLASE3"/>
</dbReference>
<dbReference type="Proteomes" id="UP001215712">
    <property type="component" value="Unassembled WGS sequence"/>
</dbReference>
<dbReference type="SUPFAM" id="SSF52279">
    <property type="entry name" value="Beta-D-glucan exohydrolase, C-terminal domain"/>
    <property type="match status" value="1"/>
</dbReference>
<dbReference type="InterPro" id="IPR001764">
    <property type="entry name" value="Glyco_hydro_3_N"/>
</dbReference>
<dbReference type="InterPro" id="IPR002772">
    <property type="entry name" value="Glyco_hydro_3_C"/>
</dbReference>
<dbReference type="PROSITE" id="PS00775">
    <property type="entry name" value="GLYCOSYL_HYDROL_F3"/>
    <property type="match status" value="1"/>
</dbReference>
<evidence type="ECO:0000256" key="8">
    <source>
        <dbReference type="ARBA" id="ARBA00023277"/>
    </source>
</evidence>
<keyword evidence="9 11" id="KW-0326">Glycosidase</keyword>
<evidence type="ECO:0000256" key="9">
    <source>
        <dbReference type="ARBA" id="ARBA00023295"/>
    </source>
</evidence>
<evidence type="ECO:0000256" key="1">
    <source>
        <dbReference type="ARBA" id="ARBA00000448"/>
    </source>
</evidence>
<dbReference type="Gene3D" id="3.40.50.1700">
    <property type="entry name" value="Glycoside hydrolase family 3 C-terminal domain"/>
    <property type="match status" value="2"/>
</dbReference>
<keyword evidence="6" id="KW-0136">Cellulose degradation</keyword>
<dbReference type="AlphaFoldDB" id="A0AAD6MR17"/>
<dbReference type="PANTHER" id="PTHR42715">
    <property type="entry name" value="BETA-GLUCOSIDASE"/>
    <property type="match status" value="1"/>
</dbReference>
<dbReference type="GO" id="GO:0030245">
    <property type="term" value="P:cellulose catabolic process"/>
    <property type="evidence" value="ECO:0007669"/>
    <property type="project" value="UniProtKB-KW"/>
</dbReference>
<evidence type="ECO:0000313" key="14">
    <source>
        <dbReference type="Proteomes" id="UP001215712"/>
    </source>
</evidence>
<comment type="caution">
    <text evidence="13">The sequence shown here is derived from an EMBL/GenBank/DDBJ whole genome shotgun (WGS) entry which is preliminary data.</text>
</comment>
<dbReference type="PANTHER" id="PTHR42715:SF3">
    <property type="entry name" value="BETA-GLUCOSIDASE B-RELATED"/>
    <property type="match status" value="1"/>
</dbReference>
<organism evidence="13 14">
    <name type="scientific">Penicillium malachiteum</name>
    <dbReference type="NCBI Taxonomy" id="1324776"/>
    <lineage>
        <taxon>Eukaryota</taxon>
        <taxon>Fungi</taxon>
        <taxon>Dikarya</taxon>
        <taxon>Ascomycota</taxon>
        <taxon>Pezizomycotina</taxon>
        <taxon>Eurotiomycetes</taxon>
        <taxon>Eurotiomycetidae</taxon>
        <taxon>Eurotiales</taxon>
        <taxon>Aspergillaceae</taxon>
        <taxon>Penicillium</taxon>
    </lineage>
</organism>
<dbReference type="GO" id="GO:0008422">
    <property type="term" value="F:beta-glucosidase activity"/>
    <property type="evidence" value="ECO:0007669"/>
    <property type="project" value="UniProtKB-EC"/>
</dbReference>
<dbReference type="InterPro" id="IPR019800">
    <property type="entry name" value="Glyco_hydro_3_AS"/>
</dbReference>
<evidence type="ECO:0000256" key="6">
    <source>
        <dbReference type="ARBA" id="ARBA00023001"/>
    </source>
</evidence>
<dbReference type="EMBL" id="JAQJAN010000020">
    <property type="protein sequence ID" value="KAJ5704151.1"/>
    <property type="molecule type" value="Genomic_DNA"/>
</dbReference>